<gene>
    <name evidence="2" type="ORF">GCM10007884_45420</name>
</gene>
<dbReference type="InterPro" id="IPR001173">
    <property type="entry name" value="Glyco_trans_2-like"/>
</dbReference>
<proteinExistence type="predicted"/>
<dbReference type="Pfam" id="PF00535">
    <property type="entry name" value="Glycos_transf_2"/>
    <property type="match status" value="1"/>
</dbReference>
<dbReference type="SUPFAM" id="SSF53448">
    <property type="entry name" value="Nucleotide-diphospho-sugar transferases"/>
    <property type="match status" value="1"/>
</dbReference>
<evidence type="ECO:0000313" key="3">
    <source>
        <dbReference type="Proteomes" id="UP001156881"/>
    </source>
</evidence>
<dbReference type="EMBL" id="BSPG01000045">
    <property type="protein sequence ID" value="GLS46548.1"/>
    <property type="molecule type" value="Genomic_DNA"/>
</dbReference>
<dbReference type="PANTHER" id="PTHR22916:SF3">
    <property type="entry name" value="UDP-GLCNAC:BETAGAL BETA-1,3-N-ACETYLGLUCOSAMINYLTRANSFERASE-LIKE PROTEIN 1"/>
    <property type="match status" value="1"/>
</dbReference>
<sequence>MDDGSTDGSSTLVSNIDDPRLKLIVQDNRGPSLAANAGIEAASGEYIALLGGDDVALPDRISRQHDLVSRGYTDIAFDVPLLIDENGLPLSNAAYPAFSRREGGQNLQVSLDVLFFDKNFLCAPSAFMRKSTFSEVGPFNPGLIQLQDFEYWIRCLKKGFRLDVICDGLTAYRRLTKSRNLSSEVYMNRILFEEDYIMRRFFDDLDMPSLRKHFGKYIPFQFGDSFGETALAKALIYLYHRHYAVSNMAFEILIDILKDDAQTRETATSVGLTMPVIFNEMLSLRRNAD</sequence>
<feature type="domain" description="Glycosyltransferase 2-like" evidence="1">
    <location>
        <begin position="1"/>
        <end position="130"/>
    </location>
</feature>
<dbReference type="InterPro" id="IPR029044">
    <property type="entry name" value="Nucleotide-diphossugar_trans"/>
</dbReference>
<keyword evidence="3" id="KW-1185">Reference proteome</keyword>
<dbReference type="Proteomes" id="UP001156881">
    <property type="component" value="Unassembled WGS sequence"/>
</dbReference>
<comment type="caution">
    <text evidence="2">The sequence shown here is derived from an EMBL/GenBank/DDBJ whole genome shotgun (WGS) entry which is preliminary data.</text>
</comment>
<dbReference type="PANTHER" id="PTHR22916">
    <property type="entry name" value="GLYCOSYLTRANSFERASE"/>
    <property type="match status" value="1"/>
</dbReference>
<evidence type="ECO:0000313" key="2">
    <source>
        <dbReference type="EMBL" id="GLS46548.1"/>
    </source>
</evidence>
<accession>A0ABQ6DAQ9</accession>
<name>A0ABQ6DAQ9_9HYPH</name>
<protein>
    <recommendedName>
        <fullName evidence="1">Glycosyltransferase 2-like domain-containing protein</fullName>
    </recommendedName>
</protein>
<evidence type="ECO:0000259" key="1">
    <source>
        <dbReference type="Pfam" id="PF00535"/>
    </source>
</evidence>
<dbReference type="Gene3D" id="3.90.550.10">
    <property type="entry name" value="Spore Coat Polysaccharide Biosynthesis Protein SpsA, Chain A"/>
    <property type="match status" value="1"/>
</dbReference>
<reference evidence="3" key="1">
    <citation type="journal article" date="2019" name="Int. J. Syst. Evol. Microbiol.">
        <title>The Global Catalogue of Microorganisms (GCM) 10K type strain sequencing project: providing services to taxonomists for standard genome sequencing and annotation.</title>
        <authorList>
            <consortium name="The Broad Institute Genomics Platform"/>
            <consortium name="The Broad Institute Genome Sequencing Center for Infectious Disease"/>
            <person name="Wu L."/>
            <person name="Ma J."/>
        </authorList>
    </citation>
    <scope>NUCLEOTIDE SEQUENCE [LARGE SCALE GENOMIC DNA]</scope>
    <source>
        <strain evidence="3">NBRC 107710</strain>
    </source>
</reference>
<organism evidence="2 3">
    <name type="scientific">Methylobacterium brachythecii</name>
    <dbReference type="NCBI Taxonomy" id="1176177"/>
    <lineage>
        <taxon>Bacteria</taxon>
        <taxon>Pseudomonadati</taxon>
        <taxon>Pseudomonadota</taxon>
        <taxon>Alphaproteobacteria</taxon>
        <taxon>Hyphomicrobiales</taxon>
        <taxon>Methylobacteriaceae</taxon>
        <taxon>Methylobacterium</taxon>
    </lineage>
</organism>